<sequence length="156" mass="18360">MDYWISVEPESLMYVLDVSQRQCKMIGALFYTGVISLLQRIRDRWTRYVMNAHKMYFNFCSVYKCLNLPKSRSKKKGQAIPKPVYKFNSTKTSYNQMYSFAQLFKTVHTSQPQTPSITEVLDSSYLFPPLHLLKELQCIMNAYLNFTEAVNQMHQV</sequence>
<keyword evidence="2" id="KW-1185">Reference proteome</keyword>
<dbReference type="EMBL" id="BPLR01008651">
    <property type="protein sequence ID" value="GIY26253.1"/>
    <property type="molecule type" value="Genomic_DNA"/>
</dbReference>
<dbReference type="AlphaFoldDB" id="A0AAV4S2J3"/>
<organism evidence="1 2">
    <name type="scientific">Caerostris extrusa</name>
    <name type="common">Bark spider</name>
    <name type="synonym">Caerostris bankana</name>
    <dbReference type="NCBI Taxonomy" id="172846"/>
    <lineage>
        <taxon>Eukaryota</taxon>
        <taxon>Metazoa</taxon>
        <taxon>Ecdysozoa</taxon>
        <taxon>Arthropoda</taxon>
        <taxon>Chelicerata</taxon>
        <taxon>Arachnida</taxon>
        <taxon>Araneae</taxon>
        <taxon>Araneomorphae</taxon>
        <taxon>Entelegynae</taxon>
        <taxon>Araneoidea</taxon>
        <taxon>Araneidae</taxon>
        <taxon>Caerostris</taxon>
    </lineage>
</organism>
<protein>
    <submittedName>
        <fullName evidence="1">Uncharacterized protein</fullName>
    </submittedName>
</protein>
<dbReference type="Proteomes" id="UP001054945">
    <property type="component" value="Unassembled WGS sequence"/>
</dbReference>
<proteinExistence type="predicted"/>
<name>A0AAV4S2J3_CAEEX</name>
<evidence type="ECO:0000313" key="2">
    <source>
        <dbReference type="Proteomes" id="UP001054945"/>
    </source>
</evidence>
<comment type="caution">
    <text evidence="1">The sequence shown here is derived from an EMBL/GenBank/DDBJ whole genome shotgun (WGS) entry which is preliminary data.</text>
</comment>
<evidence type="ECO:0000313" key="1">
    <source>
        <dbReference type="EMBL" id="GIY26253.1"/>
    </source>
</evidence>
<reference evidence="1 2" key="1">
    <citation type="submission" date="2021-06" db="EMBL/GenBank/DDBJ databases">
        <title>Caerostris extrusa draft genome.</title>
        <authorList>
            <person name="Kono N."/>
            <person name="Arakawa K."/>
        </authorList>
    </citation>
    <scope>NUCLEOTIDE SEQUENCE [LARGE SCALE GENOMIC DNA]</scope>
</reference>
<gene>
    <name evidence="1" type="ORF">CEXT_192351</name>
</gene>
<accession>A0AAV4S2J3</accession>